<proteinExistence type="inferred from homology"/>
<reference evidence="13 14" key="2">
    <citation type="submission" date="2017-04" db="EMBL/GenBank/DDBJ databases">
        <title>CpG methylation of centromeres and impact of large insertions on vertebrate speciation.</title>
        <authorList>
            <person name="Ichikawa K."/>
            <person name="Yoshimura J."/>
            <person name="Morishita S."/>
        </authorList>
    </citation>
    <scope>NUCLEOTIDE SEQUENCE</scope>
    <source>
        <strain evidence="13 14">HNI</strain>
    </source>
</reference>
<evidence type="ECO:0000256" key="11">
    <source>
        <dbReference type="PROSITE-ProRule" id="PRU00042"/>
    </source>
</evidence>
<dbReference type="Ensembl" id="ENSORLT00020034285.1">
    <property type="protein sequence ID" value="ENSORLP00020032705.1"/>
    <property type="gene ID" value="ENSORLG00020018390.1"/>
</dbReference>
<dbReference type="PROSITE" id="PS50157">
    <property type="entry name" value="ZINC_FINGER_C2H2_2"/>
    <property type="match status" value="1"/>
</dbReference>
<evidence type="ECO:0000256" key="2">
    <source>
        <dbReference type="ARBA" id="ARBA00006991"/>
    </source>
</evidence>
<keyword evidence="5 11" id="KW-0863">Zinc-finger</keyword>
<organism evidence="13 14">
    <name type="scientific">Oryzias latipes</name>
    <name type="common">Japanese rice fish</name>
    <name type="synonym">Japanese killifish</name>
    <dbReference type="NCBI Taxonomy" id="8090"/>
    <lineage>
        <taxon>Eukaryota</taxon>
        <taxon>Metazoa</taxon>
        <taxon>Chordata</taxon>
        <taxon>Craniata</taxon>
        <taxon>Vertebrata</taxon>
        <taxon>Euteleostomi</taxon>
        <taxon>Actinopterygii</taxon>
        <taxon>Neopterygii</taxon>
        <taxon>Teleostei</taxon>
        <taxon>Neoteleostei</taxon>
        <taxon>Acanthomorphata</taxon>
        <taxon>Ovalentaria</taxon>
        <taxon>Atherinomorphae</taxon>
        <taxon>Beloniformes</taxon>
        <taxon>Adrianichthyidae</taxon>
        <taxon>Oryziinae</taxon>
        <taxon>Oryzias</taxon>
    </lineage>
</organism>
<dbReference type="PANTHER" id="PTHR23235">
    <property type="entry name" value="KRUEPPEL-LIKE TRANSCRIPTION FACTOR"/>
    <property type="match status" value="1"/>
</dbReference>
<keyword evidence="4" id="KW-0677">Repeat</keyword>
<reference key="1">
    <citation type="journal article" date="2007" name="Nature">
        <title>The medaka draft genome and insights into vertebrate genome evolution.</title>
        <authorList>
            <person name="Kasahara M."/>
            <person name="Naruse K."/>
            <person name="Sasaki S."/>
            <person name="Nakatani Y."/>
            <person name="Qu W."/>
            <person name="Ahsan B."/>
            <person name="Yamada T."/>
            <person name="Nagayasu Y."/>
            <person name="Doi K."/>
            <person name="Kasai Y."/>
            <person name="Jindo T."/>
            <person name="Kobayashi D."/>
            <person name="Shimada A."/>
            <person name="Toyoda A."/>
            <person name="Kuroki Y."/>
            <person name="Fujiyama A."/>
            <person name="Sasaki T."/>
            <person name="Shimizu A."/>
            <person name="Asakawa S."/>
            <person name="Shimizu N."/>
            <person name="Hashimoto S."/>
            <person name="Yang J."/>
            <person name="Lee Y."/>
            <person name="Matsushima K."/>
            <person name="Sugano S."/>
            <person name="Sakaizumi M."/>
            <person name="Narita T."/>
            <person name="Ohishi K."/>
            <person name="Haga S."/>
            <person name="Ohta F."/>
            <person name="Nomoto H."/>
            <person name="Nogata K."/>
            <person name="Morishita T."/>
            <person name="Endo T."/>
            <person name="Shin-I T."/>
            <person name="Takeda H."/>
            <person name="Morishita S."/>
            <person name="Kohara Y."/>
        </authorList>
    </citation>
    <scope>NUCLEOTIDE SEQUENCE [LARGE SCALE GENOMIC DNA]</scope>
    <source>
        <strain>Hd-rR</strain>
    </source>
</reference>
<sequence length="79" mass="9048">FGEALSRFTQSPHLKAHMVTHTGERPFLCTTCGKRFTQSSHLRSHINYPHVFVHCIHKPSLRSSSRPGVLTHFQLASYF</sequence>
<evidence type="ECO:0000256" key="9">
    <source>
        <dbReference type="ARBA" id="ARBA00023163"/>
    </source>
</evidence>
<feature type="domain" description="C2H2-type" evidence="12">
    <location>
        <begin position="27"/>
        <end position="59"/>
    </location>
</feature>
<evidence type="ECO:0000256" key="6">
    <source>
        <dbReference type="ARBA" id="ARBA00022833"/>
    </source>
</evidence>
<evidence type="ECO:0000256" key="7">
    <source>
        <dbReference type="ARBA" id="ARBA00023015"/>
    </source>
</evidence>
<reference evidence="13" key="4">
    <citation type="submission" date="2025-09" db="UniProtKB">
        <authorList>
            <consortium name="Ensembl"/>
        </authorList>
    </citation>
    <scope>IDENTIFICATION</scope>
    <source>
        <strain evidence="13">HNI</strain>
    </source>
</reference>
<dbReference type="SUPFAM" id="SSF57667">
    <property type="entry name" value="beta-beta-alpha zinc fingers"/>
    <property type="match status" value="1"/>
</dbReference>
<accession>A0A3P9MIM7</accession>
<comment type="similarity">
    <text evidence="2">Belongs to the krueppel C2H2-type zinc-finger protein family.</text>
</comment>
<dbReference type="InterPro" id="IPR013087">
    <property type="entry name" value="Znf_C2H2_type"/>
</dbReference>
<evidence type="ECO:0000256" key="5">
    <source>
        <dbReference type="ARBA" id="ARBA00022771"/>
    </source>
</evidence>
<evidence type="ECO:0000256" key="4">
    <source>
        <dbReference type="ARBA" id="ARBA00022737"/>
    </source>
</evidence>
<evidence type="ECO:0000256" key="3">
    <source>
        <dbReference type="ARBA" id="ARBA00022723"/>
    </source>
</evidence>
<reference evidence="13" key="3">
    <citation type="submission" date="2025-08" db="UniProtKB">
        <authorList>
            <consortium name="Ensembl"/>
        </authorList>
    </citation>
    <scope>IDENTIFICATION</scope>
    <source>
        <strain evidence="13">HNI</strain>
    </source>
</reference>
<evidence type="ECO:0000256" key="8">
    <source>
        <dbReference type="ARBA" id="ARBA00023125"/>
    </source>
</evidence>
<keyword evidence="6" id="KW-0862">Zinc</keyword>
<dbReference type="GO" id="GO:0003677">
    <property type="term" value="F:DNA binding"/>
    <property type="evidence" value="ECO:0007669"/>
    <property type="project" value="UniProtKB-KW"/>
</dbReference>
<dbReference type="Pfam" id="PF00096">
    <property type="entry name" value="zf-C2H2"/>
    <property type="match status" value="1"/>
</dbReference>
<dbReference type="PROSITE" id="PS00028">
    <property type="entry name" value="ZINC_FINGER_C2H2_1"/>
    <property type="match status" value="1"/>
</dbReference>
<evidence type="ECO:0000313" key="14">
    <source>
        <dbReference type="Proteomes" id="UP000265180"/>
    </source>
</evidence>
<keyword evidence="9" id="KW-0804">Transcription</keyword>
<name>A0A3P9MIM7_ORYLA</name>
<dbReference type="InterPro" id="IPR036236">
    <property type="entry name" value="Znf_C2H2_sf"/>
</dbReference>
<keyword evidence="8" id="KW-0238">DNA-binding</keyword>
<keyword evidence="7" id="KW-0805">Transcription regulation</keyword>
<comment type="subcellular location">
    <subcellularLocation>
        <location evidence="1">Nucleus</location>
    </subcellularLocation>
</comment>
<dbReference type="AlphaFoldDB" id="A0A3P9MIM7"/>
<dbReference type="Proteomes" id="UP000265180">
    <property type="component" value="Chromosome 17"/>
</dbReference>
<dbReference type="GO" id="GO:0008270">
    <property type="term" value="F:zinc ion binding"/>
    <property type="evidence" value="ECO:0007669"/>
    <property type="project" value="UniProtKB-KW"/>
</dbReference>
<evidence type="ECO:0000256" key="1">
    <source>
        <dbReference type="ARBA" id="ARBA00004123"/>
    </source>
</evidence>
<evidence type="ECO:0000313" key="13">
    <source>
        <dbReference type="Ensembl" id="ENSORLP00020032705.1"/>
    </source>
</evidence>
<dbReference type="GO" id="GO:0005634">
    <property type="term" value="C:nucleus"/>
    <property type="evidence" value="ECO:0007669"/>
    <property type="project" value="UniProtKB-SubCell"/>
</dbReference>
<dbReference type="PANTHER" id="PTHR23235:SF142">
    <property type="entry name" value="ZINC FINGER PROTEIN 384"/>
    <property type="match status" value="1"/>
</dbReference>
<keyword evidence="3" id="KW-0479">Metal-binding</keyword>
<keyword evidence="10" id="KW-0539">Nucleus</keyword>
<evidence type="ECO:0000256" key="10">
    <source>
        <dbReference type="ARBA" id="ARBA00023242"/>
    </source>
</evidence>
<dbReference type="Gene3D" id="3.30.160.60">
    <property type="entry name" value="Classic Zinc Finger"/>
    <property type="match status" value="2"/>
</dbReference>
<protein>
    <recommendedName>
        <fullName evidence="12">C2H2-type domain-containing protein</fullName>
    </recommendedName>
</protein>
<dbReference type="FunFam" id="3.30.160.60:FF:000185">
    <property type="entry name" value="zinc finger protein 319"/>
    <property type="match status" value="1"/>
</dbReference>
<evidence type="ECO:0000259" key="12">
    <source>
        <dbReference type="PROSITE" id="PS50157"/>
    </source>
</evidence>